<accession>A0A5N5JQK8</accession>
<reference evidence="3" key="1">
    <citation type="journal article" date="2019" name="Gigascience">
        <title>De novo genome assembly of the endangered Acer yangbiense, a plant species with extremely small populations endemic to Yunnan Province, China.</title>
        <authorList>
            <person name="Yang J."/>
            <person name="Wariss H.M."/>
            <person name="Tao L."/>
            <person name="Zhang R."/>
            <person name="Yun Q."/>
            <person name="Hollingsworth P."/>
            <person name="Dao Z."/>
            <person name="Luo G."/>
            <person name="Guo H."/>
            <person name="Ma Y."/>
            <person name="Sun W."/>
        </authorList>
    </citation>
    <scope>NUCLEOTIDE SEQUENCE [LARGE SCALE GENOMIC DNA]</scope>
    <source>
        <strain evidence="3">cv. br00</strain>
    </source>
</reference>
<gene>
    <name evidence="2" type="ORF">DKX38_026040</name>
</gene>
<dbReference type="GO" id="GO:0070475">
    <property type="term" value="P:rRNA base methylation"/>
    <property type="evidence" value="ECO:0007669"/>
    <property type="project" value="InterPro"/>
</dbReference>
<keyword evidence="3" id="KW-1185">Reference proteome</keyword>
<feature type="domain" description="25S rRNA (uridine-N(3))-methyltransferase BMT5-like" evidence="1">
    <location>
        <begin position="92"/>
        <end position="132"/>
    </location>
</feature>
<protein>
    <recommendedName>
        <fullName evidence="1">25S rRNA (uridine-N(3))-methyltransferase BMT5-like domain-containing protein</fullName>
    </recommendedName>
</protein>
<name>A0A5N5JQK8_9ROSI</name>
<comment type="caution">
    <text evidence="2">The sequence shown here is derived from an EMBL/GenBank/DDBJ whole genome shotgun (WGS) entry which is preliminary data.</text>
</comment>
<sequence>MEMVGVDNQLEMACSENQLEMASSENQLEMAGADMVGTECQLENMGGAESQLEISQQIQMETVRKEGDIEKVSKEGSVERLTHGCNFSGLKRSAYDMLAKNGEAHVTHKTAHPFDRWEIEKLAEDAGDVLESGFTHQYGIM</sequence>
<dbReference type="Pfam" id="PF10354">
    <property type="entry name" value="BMT5-like"/>
    <property type="match status" value="1"/>
</dbReference>
<dbReference type="Proteomes" id="UP000326939">
    <property type="component" value="Chromosome 16"/>
</dbReference>
<dbReference type="InterPro" id="IPR019446">
    <property type="entry name" value="BMT5-like"/>
</dbReference>
<dbReference type="AlphaFoldDB" id="A0A5N5JQK8"/>
<proteinExistence type="predicted"/>
<evidence type="ECO:0000259" key="1">
    <source>
        <dbReference type="Pfam" id="PF10354"/>
    </source>
</evidence>
<organism evidence="2 3">
    <name type="scientific">Salix brachista</name>
    <dbReference type="NCBI Taxonomy" id="2182728"/>
    <lineage>
        <taxon>Eukaryota</taxon>
        <taxon>Viridiplantae</taxon>
        <taxon>Streptophyta</taxon>
        <taxon>Embryophyta</taxon>
        <taxon>Tracheophyta</taxon>
        <taxon>Spermatophyta</taxon>
        <taxon>Magnoliopsida</taxon>
        <taxon>eudicotyledons</taxon>
        <taxon>Gunneridae</taxon>
        <taxon>Pentapetalae</taxon>
        <taxon>rosids</taxon>
        <taxon>fabids</taxon>
        <taxon>Malpighiales</taxon>
        <taxon>Salicaceae</taxon>
        <taxon>Saliceae</taxon>
        <taxon>Salix</taxon>
    </lineage>
</organism>
<evidence type="ECO:0000313" key="3">
    <source>
        <dbReference type="Proteomes" id="UP000326939"/>
    </source>
</evidence>
<dbReference type="EMBL" id="VDCV01000016">
    <property type="protein sequence ID" value="KAB5521721.1"/>
    <property type="molecule type" value="Genomic_DNA"/>
</dbReference>
<dbReference type="GO" id="GO:0070042">
    <property type="term" value="F:rRNA (uridine-N3-)-methyltransferase activity"/>
    <property type="evidence" value="ECO:0007669"/>
    <property type="project" value="InterPro"/>
</dbReference>
<evidence type="ECO:0000313" key="2">
    <source>
        <dbReference type="EMBL" id="KAB5521721.1"/>
    </source>
</evidence>